<reference evidence="2" key="1">
    <citation type="submission" date="2020-01" db="EMBL/GenBank/DDBJ databases">
        <authorList>
            <person name="Mishra B."/>
        </authorList>
    </citation>
    <scope>NUCLEOTIDE SEQUENCE [LARGE SCALE GENOMIC DNA]</scope>
</reference>
<keyword evidence="3" id="KW-1185">Reference proteome</keyword>
<protein>
    <recommendedName>
        <fullName evidence="4">AP2/ERF domain-containing protein</fullName>
    </recommendedName>
</protein>
<sequence length="104" mass="11989">MAKVSQRSKKKTVEDEISDTTASASASVVFKSKRKRKTPPRDAPTQRSSSFRGVTRHRWTGRYEAHLWDKNSWNETQTKKGRQDWIPMMSETPSSPDRLLPHCS</sequence>
<comment type="caution">
    <text evidence="2">The sequence shown here is derived from an EMBL/GenBank/DDBJ whole genome shotgun (WGS) entry which is preliminary data.</text>
</comment>
<feature type="compositionally biased region" description="Low complexity" evidence="1">
    <location>
        <begin position="20"/>
        <end position="30"/>
    </location>
</feature>
<proteinExistence type="predicted"/>
<dbReference type="InterPro" id="IPR036955">
    <property type="entry name" value="AP2/ERF_dom_sf"/>
</dbReference>
<evidence type="ECO:0000313" key="3">
    <source>
        <dbReference type="Proteomes" id="UP000467841"/>
    </source>
</evidence>
<feature type="compositionally biased region" description="Basic residues" evidence="1">
    <location>
        <begin position="1"/>
        <end position="10"/>
    </location>
</feature>
<dbReference type="OrthoDB" id="207175at2759"/>
<accession>A0A6D2JPZ3</accession>
<dbReference type="GO" id="GO:0003700">
    <property type="term" value="F:DNA-binding transcription factor activity"/>
    <property type="evidence" value="ECO:0007669"/>
    <property type="project" value="InterPro"/>
</dbReference>
<dbReference type="PANTHER" id="PTHR32467:SF243">
    <property type="entry name" value="AP2_ERF DOMAIN-CONTAINING PROTEIN"/>
    <property type="match status" value="1"/>
</dbReference>
<evidence type="ECO:0000313" key="2">
    <source>
        <dbReference type="EMBL" id="CAA7039374.1"/>
    </source>
</evidence>
<evidence type="ECO:0000256" key="1">
    <source>
        <dbReference type="SAM" id="MobiDB-lite"/>
    </source>
</evidence>
<name>A0A6D2JPZ3_9BRAS</name>
<dbReference type="AlphaFoldDB" id="A0A6D2JPZ3"/>
<organism evidence="2 3">
    <name type="scientific">Microthlaspi erraticum</name>
    <dbReference type="NCBI Taxonomy" id="1685480"/>
    <lineage>
        <taxon>Eukaryota</taxon>
        <taxon>Viridiplantae</taxon>
        <taxon>Streptophyta</taxon>
        <taxon>Embryophyta</taxon>
        <taxon>Tracheophyta</taxon>
        <taxon>Spermatophyta</taxon>
        <taxon>Magnoliopsida</taxon>
        <taxon>eudicotyledons</taxon>
        <taxon>Gunneridae</taxon>
        <taxon>Pentapetalae</taxon>
        <taxon>rosids</taxon>
        <taxon>malvids</taxon>
        <taxon>Brassicales</taxon>
        <taxon>Brassicaceae</taxon>
        <taxon>Coluteocarpeae</taxon>
        <taxon>Microthlaspi</taxon>
    </lineage>
</organism>
<feature type="region of interest" description="Disordered" evidence="1">
    <location>
        <begin position="1"/>
        <end position="54"/>
    </location>
</feature>
<dbReference type="PANTHER" id="PTHR32467">
    <property type="entry name" value="AP2-LIKE ETHYLENE-RESPONSIVE TRANSCRIPTION FACTOR"/>
    <property type="match status" value="1"/>
</dbReference>
<dbReference type="Proteomes" id="UP000467841">
    <property type="component" value="Unassembled WGS sequence"/>
</dbReference>
<feature type="region of interest" description="Disordered" evidence="1">
    <location>
        <begin position="78"/>
        <end position="104"/>
    </location>
</feature>
<dbReference type="EMBL" id="CACVBM020001208">
    <property type="protein sequence ID" value="CAA7039374.1"/>
    <property type="molecule type" value="Genomic_DNA"/>
</dbReference>
<evidence type="ECO:0008006" key="4">
    <source>
        <dbReference type="Google" id="ProtNLM"/>
    </source>
</evidence>
<gene>
    <name evidence="2" type="ORF">MERR_LOCUS26609</name>
</gene>
<dbReference type="Gene3D" id="3.30.730.10">
    <property type="entry name" value="AP2/ERF domain"/>
    <property type="match status" value="1"/>
</dbReference>